<protein>
    <submittedName>
        <fullName evidence="14">TonB-denpendent receptor</fullName>
    </submittedName>
</protein>
<keyword evidence="5 10" id="KW-0812">Transmembrane</keyword>
<dbReference type="PANTHER" id="PTHR32552">
    <property type="entry name" value="FERRICHROME IRON RECEPTOR-RELATED"/>
    <property type="match status" value="1"/>
</dbReference>
<accession>A0A076PKX7</accession>
<dbReference type="Pfam" id="PF00593">
    <property type="entry name" value="TonB_dep_Rec_b-barrel"/>
    <property type="match status" value="1"/>
</dbReference>
<dbReference type="SUPFAM" id="SSF56935">
    <property type="entry name" value="Porins"/>
    <property type="match status" value="1"/>
</dbReference>
<organism evidence="14 15">
    <name type="scientific">Comamonas testosteroni TK102</name>
    <dbReference type="NCBI Taxonomy" id="1392005"/>
    <lineage>
        <taxon>Bacteria</taxon>
        <taxon>Pseudomonadati</taxon>
        <taxon>Pseudomonadota</taxon>
        <taxon>Betaproteobacteria</taxon>
        <taxon>Burkholderiales</taxon>
        <taxon>Comamonadaceae</taxon>
        <taxon>Comamonas</taxon>
    </lineage>
</organism>
<dbReference type="InterPro" id="IPR039426">
    <property type="entry name" value="TonB-dep_rcpt-like"/>
</dbReference>
<evidence type="ECO:0000256" key="6">
    <source>
        <dbReference type="ARBA" id="ARBA00023077"/>
    </source>
</evidence>
<dbReference type="Pfam" id="PF07715">
    <property type="entry name" value="Plug"/>
    <property type="match status" value="1"/>
</dbReference>
<dbReference type="InterPro" id="IPR000531">
    <property type="entry name" value="Beta-barrel_TonB"/>
</dbReference>
<dbReference type="CDD" id="cd01347">
    <property type="entry name" value="ligand_gated_channel"/>
    <property type="match status" value="1"/>
</dbReference>
<evidence type="ECO:0000256" key="3">
    <source>
        <dbReference type="ARBA" id="ARBA00022448"/>
    </source>
</evidence>
<dbReference type="KEGG" id="ctes:O987_16980"/>
<dbReference type="InterPro" id="IPR037066">
    <property type="entry name" value="Plug_dom_sf"/>
</dbReference>
<evidence type="ECO:0000313" key="15">
    <source>
        <dbReference type="Proteomes" id="UP000028782"/>
    </source>
</evidence>
<dbReference type="EMBL" id="CP006704">
    <property type="protein sequence ID" value="AIJ47509.1"/>
    <property type="molecule type" value="Genomic_DNA"/>
</dbReference>
<dbReference type="PANTHER" id="PTHR32552:SF84">
    <property type="entry name" value="TONB-DEPENDENT RECEPTOR-RELATED"/>
    <property type="match status" value="1"/>
</dbReference>
<dbReference type="AlphaFoldDB" id="A0A076PKX7"/>
<dbReference type="Proteomes" id="UP000028782">
    <property type="component" value="Chromosome"/>
</dbReference>
<dbReference type="InterPro" id="IPR012910">
    <property type="entry name" value="Plug_dom"/>
</dbReference>
<evidence type="ECO:0000256" key="11">
    <source>
        <dbReference type="RuleBase" id="RU003357"/>
    </source>
</evidence>
<dbReference type="GO" id="GO:0038023">
    <property type="term" value="F:signaling receptor activity"/>
    <property type="evidence" value="ECO:0007669"/>
    <property type="project" value="InterPro"/>
</dbReference>
<keyword evidence="8 14" id="KW-0675">Receptor</keyword>
<dbReference type="NCBIfam" id="TIGR01783">
    <property type="entry name" value="TonB-siderophor"/>
    <property type="match status" value="1"/>
</dbReference>
<dbReference type="PROSITE" id="PS52016">
    <property type="entry name" value="TONB_DEPENDENT_REC_3"/>
    <property type="match status" value="1"/>
</dbReference>
<dbReference type="GO" id="GO:0015344">
    <property type="term" value="F:siderophore uptake transmembrane transporter activity"/>
    <property type="evidence" value="ECO:0007669"/>
    <property type="project" value="TreeGrafter"/>
</dbReference>
<evidence type="ECO:0000256" key="1">
    <source>
        <dbReference type="ARBA" id="ARBA00004571"/>
    </source>
</evidence>
<evidence type="ECO:0000313" key="14">
    <source>
        <dbReference type="EMBL" id="AIJ47509.1"/>
    </source>
</evidence>
<reference evidence="14 15" key="1">
    <citation type="journal article" date="2014" name="Genome Announc.">
        <title>Complete Genome Sequence of Polychlorinated Biphenyl Degrader Comamonas testosteroni TK102 (NBRC 109938).</title>
        <authorList>
            <person name="Fukuda K."/>
            <person name="Hosoyama A."/>
            <person name="Tsuchikane K."/>
            <person name="Ohji S."/>
            <person name="Yamazoe A."/>
            <person name="Fujita N."/>
            <person name="Shintani M."/>
            <person name="Kimbara K."/>
        </authorList>
    </citation>
    <scope>NUCLEOTIDE SEQUENCE [LARGE SCALE GENOMIC DNA]</scope>
    <source>
        <strain evidence="14">TK102</strain>
    </source>
</reference>
<dbReference type="RefSeq" id="WP_043373534.1">
    <property type="nucleotide sequence ID" value="NZ_CP006704.1"/>
</dbReference>
<keyword evidence="7 10" id="KW-0472">Membrane</keyword>
<keyword evidence="9 10" id="KW-0998">Cell outer membrane</keyword>
<keyword evidence="4 10" id="KW-1134">Transmembrane beta strand</keyword>
<comment type="similarity">
    <text evidence="2 10 11">Belongs to the TonB-dependent receptor family.</text>
</comment>
<feature type="domain" description="TonB-dependent receptor-like beta-barrel" evidence="12">
    <location>
        <begin position="242"/>
        <end position="696"/>
    </location>
</feature>
<dbReference type="GO" id="GO:0009279">
    <property type="term" value="C:cell outer membrane"/>
    <property type="evidence" value="ECO:0007669"/>
    <property type="project" value="UniProtKB-SubCell"/>
</dbReference>
<evidence type="ECO:0000256" key="2">
    <source>
        <dbReference type="ARBA" id="ARBA00009810"/>
    </source>
</evidence>
<dbReference type="InterPro" id="IPR036942">
    <property type="entry name" value="Beta-barrel_TonB_sf"/>
</dbReference>
<dbReference type="GO" id="GO:0015891">
    <property type="term" value="P:siderophore transport"/>
    <property type="evidence" value="ECO:0007669"/>
    <property type="project" value="InterPro"/>
</dbReference>
<dbReference type="HOGENOM" id="CLU_008287_9_2_4"/>
<keyword evidence="3 10" id="KW-0813">Transport</keyword>
<evidence type="ECO:0000256" key="9">
    <source>
        <dbReference type="ARBA" id="ARBA00023237"/>
    </source>
</evidence>
<evidence type="ECO:0000259" key="13">
    <source>
        <dbReference type="Pfam" id="PF07715"/>
    </source>
</evidence>
<evidence type="ECO:0000256" key="5">
    <source>
        <dbReference type="ARBA" id="ARBA00022692"/>
    </source>
</evidence>
<keyword evidence="6 11" id="KW-0798">TonB box</keyword>
<sequence length="728" mass="79433">MTSYSSGAMPDGSARSFSSLPLQRQHVALTVAQLSLAAPLLAASSAGWAQADVTLDTVTVHSSGNTSLERAVSTGSRLDLSARDTPASVEVTTREQLEARGDTALVDAITRSTGITSLGHPGNSGSSLSARGFTDTTSVMRLYDGTRQYGGVGVSFPFDTWSIERIEVLRGPASVIYGDGAIGGVVNVIPKKPARGPVQNEIQATAGTNGRRALAFGSGGAINDQWSYRLDVSGDQSEGWVDRGDSSNRTVSGALRWDVTPDLNLQLSHAQGRQKPMRYFGTPLINGVQDPAIRERNYNVADSRIQYKDRWTELLAQWAPSSKVVVRSKLYHIGSDRYWRNAEAYRYNMATGLIDRSDNTEIGHDQTQTGNTTDVSFSGSLFGRANQVSLGFDVNRASFQHTNNTYTGSSGSVDPYNPVPGNYNSSVPFIPRYENKAEQYALFAEDRLELTDRWSVVAGARFDHTDLSRQDLVAGNQAFKRSYSNTGWRLGTVYKLNPDLSLYAQASRAADPVSGLLLLSAANSTFDVSTGRQFEIGVKQSFWEGKGDWTLAAYSITKNNLLTRDPANPALRVQVGERSSRGIEGTLSMPLGKTVQIDANIALLKARYDDFSESAGGVTVSRNGNVPTDVPERVANVWVSWKLVPDWTLSGGLRHVGKRYADNANTLKLPAYTTAGLALQWKAAKATTLTLRGFNLFDKHYFTTSYYTNTQWFVGEGRRVELTLNHRF</sequence>
<gene>
    <name evidence="14" type="ORF">O987_16980</name>
</gene>
<proteinExistence type="inferred from homology"/>
<dbReference type="Gene3D" id="2.40.170.20">
    <property type="entry name" value="TonB-dependent receptor, beta-barrel domain"/>
    <property type="match status" value="1"/>
</dbReference>
<dbReference type="Gene3D" id="2.170.130.10">
    <property type="entry name" value="TonB-dependent receptor, plug domain"/>
    <property type="match status" value="1"/>
</dbReference>
<evidence type="ECO:0000256" key="4">
    <source>
        <dbReference type="ARBA" id="ARBA00022452"/>
    </source>
</evidence>
<evidence type="ECO:0000256" key="8">
    <source>
        <dbReference type="ARBA" id="ARBA00023170"/>
    </source>
</evidence>
<evidence type="ECO:0000256" key="10">
    <source>
        <dbReference type="PROSITE-ProRule" id="PRU01360"/>
    </source>
</evidence>
<name>A0A076PKX7_COMTE</name>
<dbReference type="InterPro" id="IPR010105">
    <property type="entry name" value="TonB_sidphr_rcpt"/>
</dbReference>
<evidence type="ECO:0000256" key="7">
    <source>
        <dbReference type="ARBA" id="ARBA00023136"/>
    </source>
</evidence>
<evidence type="ECO:0000259" key="12">
    <source>
        <dbReference type="Pfam" id="PF00593"/>
    </source>
</evidence>
<feature type="domain" description="TonB-dependent receptor plug" evidence="13">
    <location>
        <begin position="82"/>
        <end position="185"/>
    </location>
</feature>
<comment type="subcellular location">
    <subcellularLocation>
        <location evidence="1 10">Cell outer membrane</location>
        <topology evidence="1 10">Multi-pass membrane protein</topology>
    </subcellularLocation>
</comment>